<evidence type="ECO:0000256" key="1">
    <source>
        <dbReference type="ARBA" id="ARBA00005254"/>
    </source>
</evidence>
<dbReference type="InterPro" id="IPR054357">
    <property type="entry name" value="MFE-2_N"/>
</dbReference>
<dbReference type="SUPFAM" id="SSF54637">
    <property type="entry name" value="Thioesterase/thiol ester dehydrase-isomerase"/>
    <property type="match status" value="2"/>
</dbReference>
<accession>A0A2S2BQG6</accession>
<dbReference type="PANTHER" id="PTHR13078:SF59">
    <property type="entry name" value="ENOYL-COA HYDRATASE CHSH3"/>
    <property type="match status" value="1"/>
</dbReference>
<reference evidence="5 6" key="1">
    <citation type="submission" date="2017-05" db="EMBL/GenBank/DDBJ databases">
        <title>Isolation of Rhodococcus sp. S2-17 biodegrading of BP-3.</title>
        <authorList>
            <person name="Lee Y."/>
            <person name="Kim K.H."/>
            <person name="Chun B.H."/>
            <person name="Jung H.S."/>
            <person name="Jeon C.O."/>
        </authorList>
    </citation>
    <scope>NUCLEOTIDE SEQUENCE [LARGE SCALE GENOMIC DNA]</scope>
    <source>
        <strain evidence="5 6">S2-17</strain>
    </source>
</reference>
<dbReference type="Proteomes" id="UP000245711">
    <property type="component" value="Chromosome"/>
</dbReference>
<dbReference type="AlphaFoldDB" id="A0A2S2BQG6"/>
<feature type="region of interest" description="Disordered" evidence="2">
    <location>
        <begin position="149"/>
        <end position="170"/>
    </location>
</feature>
<evidence type="ECO:0000313" key="6">
    <source>
        <dbReference type="Proteomes" id="UP000245711"/>
    </source>
</evidence>
<organism evidence="5 6">
    <name type="scientific">Rhodococcus oxybenzonivorans</name>
    <dbReference type="NCBI Taxonomy" id="1990687"/>
    <lineage>
        <taxon>Bacteria</taxon>
        <taxon>Bacillati</taxon>
        <taxon>Actinomycetota</taxon>
        <taxon>Actinomycetes</taxon>
        <taxon>Mycobacteriales</taxon>
        <taxon>Nocardiaceae</taxon>
        <taxon>Rhodococcus</taxon>
    </lineage>
</organism>
<dbReference type="GO" id="GO:0006635">
    <property type="term" value="P:fatty acid beta-oxidation"/>
    <property type="evidence" value="ECO:0007669"/>
    <property type="project" value="TreeGrafter"/>
</dbReference>
<dbReference type="Gene3D" id="3.10.129.10">
    <property type="entry name" value="Hotdog Thioesterase"/>
    <property type="match status" value="2"/>
</dbReference>
<dbReference type="EMBL" id="CP021354">
    <property type="protein sequence ID" value="AWK70876.1"/>
    <property type="molecule type" value="Genomic_DNA"/>
</dbReference>
<dbReference type="GO" id="GO:0003857">
    <property type="term" value="F:(3S)-3-hydroxyacyl-CoA dehydrogenase (NAD+) activity"/>
    <property type="evidence" value="ECO:0007669"/>
    <property type="project" value="TreeGrafter"/>
</dbReference>
<evidence type="ECO:0000256" key="2">
    <source>
        <dbReference type="SAM" id="MobiDB-lite"/>
    </source>
</evidence>
<proteinExistence type="inferred from homology"/>
<evidence type="ECO:0000313" key="5">
    <source>
        <dbReference type="EMBL" id="AWK70876.1"/>
    </source>
</evidence>
<dbReference type="GO" id="GO:0044594">
    <property type="term" value="F:17-beta-hydroxysteroid dehydrogenase (NAD+) activity"/>
    <property type="evidence" value="ECO:0007669"/>
    <property type="project" value="TreeGrafter"/>
</dbReference>
<evidence type="ECO:0000259" key="3">
    <source>
        <dbReference type="Pfam" id="PF01575"/>
    </source>
</evidence>
<keyword evidence="6" id="KW-1185">Reference proteome</keyword>
<dbReference type="Pfam" id="PF01575">
    <property type="entry name" value="MaoC_dehydratas"/>
    <property type="match status" value="1"/>
</dbReference>
<dbReference type="InterPro" id="IPR029069">
    <property type="entry name" value="HotDog_dom_sf"/>
</dbReference>
<dbReference type="OrthoDB" id="5522043at2"/>
<dbReference type="RefSeq" id="WP_109326650.1">
    <property type="nucleotide sequence ID" value="NZ_CP021354.1"/>
</dbReference>
<protein>
    <submittedName>
        <fullName evidence="5">3-alpha,7-alpha, 12-alpha-trihydroxy-5-beta-cholest-24-enoyl-CoA hydratase</fullName>
    </submittedName>
</protein>
<sequence>MPIDPNIAIGAELPTLEFAWTASDVQHYHLALGAGSRPLDEKELRYLTDRTPQVLPTFATVAANFHATDAPQVSFPGVDIDLAKVVHGSQEVTVHRPLPPEGKARTTTRIAEVWDKGKAAVIVQESATTDIDGAPLWTSRSSIFARGEGGFGGERGPSQSVELPDRPSDAEVDIPVLPQQALMYRMCGDRNPLHSDPQFAAAAGFPAPILHGLCTYGMVCKAVVDTMLDSDASLVAGFRARFAGVVFPGETLHARIWKEAGLLLISATVPERDHSPALADVVLTIAGR</sequence>
<dbReference type="Pfam" id="PF22622">
    <property type="entry name" value="MFE-2_hydrat-2_N"/>
    <property type="match status" value="1"/>
</dbReference>
<dbReference type="GO" id="GO:0004300">
    <property type="term" value="F:enoyl-CoA hydratase activity"/>
    <property type="evidence" value="ECO:0007669"/>
    <property type="project" value="TreeGrafter"/>
</dbReference>
<feature type="domain" description="MaoC-like" evidence="3">
    <location>
        <begin position="163"/>
        <end position="259"/>
    </location>
</feature>
<dbReference type="InterPro" id="IPR002539">
    <property type="entry name" value="MaoC-like_dom"/>
</dbReference>
<evidence type="ECO:0000259" key="4">
    <source>
        <dbReference type="Pfam" id="PF22622"/>
    </source>
</evidence>
<name>A0A2S2BQG6_9NOCA</name>
<dbReference type="KEGG" id="roz:CBI38_04135"/>
<dbReference type="PANTHER" id="PTHR13078">
    <property type="entry name" value="PEROXISOMAL MULTIFUNCTIONAL ENZYME TYPE 2-RELATED"/>
    <property type="match status" value="1"/>
</dbReference>
<comment type="similarity">
    <text evidence="1">Belongs to the enoyl-CoA hydratase/isomerase family.</text>
</comment>
<gene>
    <name evidence="5" type="ORF">CBI38_04135</name>
</gene>
<feature type="domain" description="Peroxisomal multifunctional enzyme type 2-like N-terminal" evidence="4">
    <location>
        <begin position="18"/>
        <end position="147"/>
    </location>
</feature>